<organism evidence="10 11">
    <name type="scientific">Methylomicrobium album BG8</name>
    <dbReference type="NCBI Taxonomy" id="686340"/>
    <lineage>
        <taxon>Bacteria</taxon>
        <taxon>Pseudomonadati</taxon>
        <taxon>Pseudomonadota</taxon>
        <taxon>Gammaproteobacteria</taxon>
        <taxon>Methylococcales</taxon>
        <taxon>Methylococcaceae</taxon>
        <taxon>Methylomicrobium</taxon>
    </lineage>
</organism>
<evidence type="ECO:0000313" key="10">
    <source>
        <dbReference type="EMBL" id="EIC30390.1"/>
    </source>
</evidence>
<dbReference type="GO" id="GO:0051539">
    <property type="term" value="F:4 iron, 4 sulfur cluster binding"/>
    <property type="evidence" value="ECO:0007669"/>
    <property type="project" value="UniProtKB-KW"/>
</dbReference>
<evidence type="ECO:0000256" key="5">
    <source>
        <dbReference type="ARBA" id="ARBA00023002"/>
    </source>
</evidence>
<evidence type="ECO:0000256" key="6">
    <source>
        <dbReference type="ARBA" id="ARBA00023004"/>
    </source>
</evidence>
<protein>
    <submittedName>
        <fullName evidence="10">Sulfite reductase, beta subunit (Hemoprotein)</fullName>
    </submittedName>
</protein>
<dbReference type="PANTHER" id="PTHR11493:SF47">
    <property type="entry name" value="SULFITE REDUCTASE [NADPH] SUBUNIT BETA"/>
    <property type="match status" value="1"/>
</dbReference>
<dbReference type="GO" id="GO:0046872">
    <property type="term" value="F:metal ion binding"/>
    <property type="evidence" value="ECO:0007669"/>
    <property type="project" value="UniProtKB-KW"/>
</dbReference>
<dbReference type="EMBL" id="CM001475">
    <property type="protein sequence ID" value="EIC30390.1"/>
    <property type="molecule type" value="Genomic_DNA"/>
</dbReference>
<dbReference type="PANTHER" id="PTHR11493">
    <property type="entry name" value="SULFITE REDUCTASE [NADPH] SUBUNIT BETA-RELATED"/>
    <property type="match status" value="1"/>
</dbReference>
<keyword evidence="11" id="KW-1185">Reference proteome</keyword>
<comment type="cofactor">
    <cofactor evidence="1">
        <name>siroheme</name>
        <dbReference type="ChEBI" id="CHEBI:60052"/>
    </cofactor>
</comment>
<accession>H8GJN0</accession>
<gene>
    <name evidence="10" type="ORF">Metal_2683</name>
</gene>
<feature type="domain" description="Nitrite/Sulfite reductase ferredoxin-like" evidence="9">
    <location>
        <begin position="63"/>
        <end position="120"/>
    </location>
</feature>
<dbReference type="Pfam" id="PF01077">
    <property type="entry name" value="NIR_SIR"/>
    <property type="match status" value="2"/>
</dbReference>
<dbReference type="AlphaFoldDB" id="H8GJN0"/>
<dbReference type="GO" id="GO:0016002">
    <property type="term" value="F:sulfite reductase activity"/>
    <property type="evidence" value="ECO:0007669"/>
    <property type="project" value="TreeGrafter"/>
</dbReference>
<dbReference type="InterPro" id="IPR045169">
    <property type="entry name" value="NO2/SO3_Rdtase_4Fe4S_prot"/>
</dbReference>
<feature type="domain" description="Nitrite/sulphite reductase 4Fe-4S" evidence="8">
    <location>
        <begin position="129"/>
        <end position="281"/>
    </location>
</feature>
<comment type="cofactor">
    <cofactor evidence="2">
        <name>[4Fe-4S] cluster</name>
        <dbReference type="ChEBI" id="CHEBI:49883"/>
    </cofactor>
</comment>
<dbReference type="Gene3D" id="3.30.413.10">
    <property type="entry name" value="Sulfite Reductase Hemoprotein, domain 1"/>
    <property type="match status" value="2"/>
</dbReference>
<name>H8GJN0_METAL</name>
<dbReference type="Gene3D" id="3.90.480.20">
    <property type="match status" value="2"/>
</dbReference>
<proteinExistence type="predicted"/>
<dbReference type="GO" id="GO:0020037">
    <property type="term" value="F:heme binding"/>
    <property type="evidence" value="ECO:0007669"/>
    <property type="project" value="InterPro"/>
</dbReference>
<dbReference type="SUPFAM" id="SSF56014">
    <property type="entry name" value="Nitrite and sulphite reductase 4Fe-4S domain-like"/>
    <property type="match status" value="2"/>
</dbReference>
<evidence type="ECO:0000256" key="1">
    <source>
        <dbReference type="ARBA" id="ARBA00001929"/>
    </source>
</evidence>
<dbReference type="SUPFAM" id="SSF55124">
    <property type="entry name" value="Nitrite/Sulfite reductase N-terminal domain-like"/>
    <property type="match status" value="2"/>
</dbReference>
<dbReference type="GO" id="GO:0000103">
    <property type="term" value="P:sulfate assimilation"/>
    <property type="evidence" value="ECO:0007669"/>
    <property type="project" value="TreeGrafter"/>
</dbReference>
<evidence type="ECO:0000259" key="9">
    <source>
        <dbReference type="Pfam" id="PF03460"/>
    </source>
</evidence>
<reference evidence="10 11" key="1">
    <citation type="journal article" date="2013" name="Genome Announc.">
        <title>Genome Sequence of the Obligate Gammaproteobacterial Methanotroph Methylomicrobium album Strain BG8.</title>
        <authorList>
            <person name="Kits K.D."/>
            <person name="Kalyuzhnaya M.G."/>
            <person name="Klotz M.G."/>
            <person name="Jetten M.S."/>
            <person name="Op den Camp H.J."/>
            <person name="Vuilleumier S."/>
            <person name="Bringel F."/>
            <person name="Dispirito A.A."/>
            <person name="Murrell J.C."/>
            <person name="Bruce D."/>
            <person name="Cheng J.F."/>
            <person name="Copeland A."/>
            <person name="Goodwin L."/>
            <person name="Hauser L."/>
            <person name="Lajus A."/>
            <person name="Land M.L."/>
            <person name="Lapidus A."/>
            <person name="Lucas S."/>
            <person name="Medigue C."/>
            <person name="Pitluck S."/>
            <person name="Woyke T."/>
            <person name="Zeytun A."/>
            <person name="Stein L.Y."/>
        </authorList>
    </citation>
    <scope>NUCLEOTIDE SEQUENCE [LARGE SCALE GENOMIC DNA]</scope>
    <source>
        <strain evidence="10 11">BG8</strain>
    </source>
</reference>
<evidence type="ECO:0000256" key="3">
    <source>
        <dbReference type="ARBA" id="ARBA00022485"/>
    </source>
</evidence>
<feature type="domain" description="Nitrite/sulphite reductase 4Fe-4S" evidence="8">
    <location>
        <begin position="418"/>
        <end position="556"/>
    </location>
</feature>
<dbReference type="Pfam" id="PF03460">
    <property type="entry name" value="NIR_SIR_ferr"/>
    <property type="match status" value="2"/>
</dbReference>
<evidence type="ECO:0000256" key="2">
    <source>
        <dbReference type="ARBA" id="ARBA00001966"/>
    </source>
</evidence>
<evidence type="ECO:0000256" key="4">
    <source>
        <dbReference type="ARBA" id="ARBA00022723"/>
    </source>
</evidence>
<evidence type="ECO:0000256" key="7">
    <source>
        <dbReference type="ARBA" id="ARBA00023014"/>
    </source>
</evidence>
<keyword evidence="3" id="KW-0004">4Fe-4S</keyword>
<keyword evidence="7" id="KW-0411">Iron-sulfur</keyword>
<dbReference type="Proteomes" id="UP000005090">
    <property type="component" value="Chromosome"/>
</dbReference>
<dbReference type="InterPro" id="IPR045854">
    <property type="entry name" value="NO2/SO3_Rdtase_4Fe4S_sf"/>
</dbReference>
<dbReference type="HOGENOM" id="CLU_015667_1_0_6"/>
<dbReference type="STRING" id="686340.Metal_2683"/>
<dbReference type="GO" id="GO:0009337">
    <property type="term" value="C:sulfite reductase complex (NADPH)"/>
    <property type="evidence" value="ECO:0007669"/>
    <property type="project" value="TreeGrafter"/>
</dbReference>
<dbReference type="InterPro" id="IPR006067">
    <property type="entry name" value="NO2/SO3_Rdtase_4Fe4S_dom"/>
</dbReference>
<keyword evidence="5" id="KW-0560">Oxidoreductase</keyword>
<keyword evidence="4" id="KW-0479">Metal-binding</keyword>
<evidence type="ECO:0000313" key="11">
    <source>
        <dbReference type="Proteomes" id="UP000005090"/>
    </source>
</evidence>
<dbReference type="InterPro" id="IPR005117">
    <property type="entry name" value="NiRdtase/SiRdtase_haem-b_fer"/>
</dbReference>
<dbReference type="InterPro" id="IPR036136">
    <property type="entry name" value="Nit/Sulf_reduc_fer-like_dom_sf"/>
</dbReference>
<keyword evidence="6" id="KW-0408">Iron</keyword>
<dbReference type="GO" id="GO:0050311">
    <property type="term" value="F:sulfite reductase (ferredoxin) activity"/>
    <property type="evidence" value="ECO:0007669"/>
    <property type="project" value="TreeGrafter"/>
</dbReference>
<evidence type="ECO:0000259" key="8">
    <source>
        <dbReference type="Pfam" id="PF01077"/>
    </source>
</evidence>
<feature type="domain" description="Nitrite/Sulfite reductase ferredoxin-like" evidence="9">
    <location>
        <begin position="356"/>
        <end position="407"/>
    </location>
</feature>
<sequence length="560" mass="63118">MRLTSNDKPSMYQYNEQDQTLVEERAAQYRRQTEDFLKGELSEDQFRALRLRNGLYIQTHAPMLRIAVPYGLLNSRQLRKLAHIAREYDKGYCHFTTRQNVQFNWPELERVPDILDELASVQMHSIQTSGNCMRNTTSDHLAGVAVDEIEDPRPYCEIIRQWTTLHPEFDYLPRKFKIAVSGARHDRAATQLHDIGVHLVKNEAGETGFRILVGGGLGRTPIIGQVIRPFLEKKHLLSYLEAILRIYNLFGRRDNKYKARIKILAKETGLEKFTGMVEAEWLQIRDGMELGDERIAAIKAHFTPPAYDTEAAQDESLSAHLAAHPAFATWYRYNTAEHRVPGYRAAFISLKAPDSPPGDMTDTQLDAVADLADRYSFGEIRSTHRQNLILADVRQTNLFALWQTLSELNLATPNIGTVTDIICCPGLDFCSLANAGSIGVAKEINEALEDMDYVHDIGDVKINMSGCMNGCAHQSVGHIGILGVDKKGAEWYQITLGGSSENEAAIGERLGPAVARDEVTQAITTILEVYVNQRQQEESFLDMVKRVGITPFKERVYADH</sequence>
<dbReference type="eggNOG" id="COG0155">
    <property type="taxonomic scope" value="Bacteria"/>
</dbReference>